<dbReference type="EMBL" id="JAODBU010000002">
    <property type="protein sequence ID" value="MCT7397608.1"/>
    <property type="molecule type" value="Genomic_DNA"/>
</dbReference>
<organism evidence="1 2">
    <name type="scientific">Eubacterium album</name>
    <dbReference type="NCBI Taxonomy" id="2978477"/>
    <lineage>
        <taxon>Bacteria</taxon>
        <taxon>Bacillati</taxon>
        <taxon>Bacillota</taxon>
        <taxon>Clostridia</taxon>
        <taxon>Eubacteriales</taxon>
        <taxon>Eubacteriaceae</taxon>
        <taxon>Eubacterium</taxon>
    </lineage>
</organism>
<name>A0ABT2LXM1_9FIRM</name>
<protein>
    <recommendedName>
        <fullName evidence="3">SGNH hydrolase-type esterase domain-containing protein</fullName>
    </recommendedName>
</protein>
<dbReference type="Proteomes" id="UP001431199">
    <property type="component" value="Unassembled WGS sequence"/>
</dbReference>
<reference evidence="1" key="1">
    <citation type="submission" date="2022-09" db="EMBL/GenBank/DDBJ databases">
        <title>Eubacterium sp. LFL-14 isolated from human feces.</title>
        <authorList>
            <person name="Liu F."/>
        </authorList>
    </citation>
    <scope>NUCLEOTIDE SEQUENCE</scope>
    <source>
        <strain evidence="1">LFL-14</strain>
    </source>
</reference>
<accession>A0ABT2LXM1</accession>
<dbReference type="Gene3D" id="3.40.50.1110">
    <property type="entry name" value="SGNH hydrolase"/>
    <property type="match status" value="1"/>
</dbReference>
<evidence type="ECO:0008006" key="3">
    <source>
        <dbReference type="Google" id="ProtNLM"/>
    </source>
</evidence>
<keyword evidence="2" id="KW-1185">Reference proteome</keyword>
<dbReference type="SUPFAM" id="SSF52266">
    <property type="entry name" value="SGNH hydrolase"/>
    <property type="match status" value="1"/>
</dbReference>
<proteinExistence type="predicted"/>
<gene>
    <name evidence="1" type="ORF">N5B56_00735</name>
</gene>
<sequence>MKMMNNKKNNRTSIVLGTIMIAIIAAIIICVEGAGFGLESKMIKSLADNIHENVPEAQTYKSKYRKANRHDSENETTRTKREYGKYLFVGDSRYKGMEKANATDEDVFICEVGEGYDYLINQMNNIKYEIDDNTALIIGLGVNDLVNIDKYVDKINEMSQTFDCQIYYMLVNPVDEEQETYSGYHIKNDDIDYFNQEIIDRLDENVIVIDTNSYLNAIGFETQDGLHYTEETYENIYNYIKSQL</sequence>
<evidence type="ECO:0000313" key="1">
    <source>
        <dbReference type="EMBL" id="MCT7397608.1"/>
    </source>
</evidence>
<comment type="caution">
    <text evidence="1">The sequence shown here is derived from an EMBL/GenBank/DDBJ whole genome shotgun (WGS) entry which is preliminary data.</text>
</comment>
<dbReference type="InterPro" id="IPR036514">
    <property type="entry name" value="SGNH_hydro_sf"/>
</dbReference>
<dbReference type="RefSeq" id="WP_158574536.1">
    <property type="nucleotide sequence ID" value="NZ_JAODBU010000002.1"/>
</dbReference>
<evidence type="ECO:0000313" key="2">
    <source>
        <dbReference type="Proteomes" id="UP001431199"/>
    </source>
</evidence>